<sequence>MQQRMEPMKNTANTPTLPDYPAQSQLTAHQQEQQESLTTQYRTAILEKLSKAPVENEIRDFLIQVWTPILAAHAVRQGPEHPATLKFKQAAVELINIHTALLRRAERKQAMGQAPKLVEKLRQGMSWMGLSPEEQDRHIQSIGSNLTDAFLTEHPVVASNPLSTERRSGHRARQASIKPKVHHTPVDGLLVGDENTDFDWHLWETALNDQTATPANPDQQYAPALIPPASQDTPTNLPDFWGNYLGHKL</sequence>
<feature type="region of interest" description="Disordered" evidence="1">
    <location>
        <begin position="211"/>
        <end position="233"/>
    </location>
</feature>
<name>A0ABM7MSL6_9BURK</name>
<feature type="compositionally biased region" description="Polar residues" evidence="1">
    <location>
        <begin position="10"/>
        <end position="35"/>
    </location>
</feature>
<gene>
    <name evidence="2" type="ORF">MIZ03_4086</name>
</gene>
<accession>A0ABM7MSL6</accession>
<evidence type="ECO:0000313" key="2">
    <source>
        <dbReference type="EMBL" id="BCO29174.1"/>
    </source>
</evidence>
<dbReference type="Pfam" id="PF07793">
    <property type="entry name" value="DUF1631"/>
    <property type="match status" value="1"/>
</dbReference>
<dbReference type="Proteomes" id="UP000824366">
    <property type="component" value="Chromosome"/>
</dbReference>
<dbReference type="InterPro" id="IPR012434">
    <property type="entry name" value="DUF1631"/>
</dbReference>
<proteinExistence type="predicted"/>
<evidence type="ECO:0000256" key="1">
    <source>
        <dbReference type="SAM" id="MobiDB-lite"/>
    </source>
</evidence>
<organism evidence="2 3">
    <name type="scientific">Rhodoferax lithotrophicus</name>
    <dbReference type="NCBI Taxonomy" id="2798804"/>
    <lineage>
        <taxon>Bacteria</taxon>
        <taxon>Pseudomonadati</taxon>
        <taxon>Pseudomonadota</taxon>
        <taxon>Betaproteobacteria</taxon>
        <taxon>Burkholderiales</taxon>
        <taxon>Comamonadaceae</taxon>
        <taxon>Rhodoferax</taxon>
    </lineage>
</organism>
<feature type="region of interest" description="Disordered" evidence="1">
    <location>
        <begin position="1"/>
        <end position="35"/>
    </location>
</feature>
<evidence type="ECO:0000313" key="3">
    <source>
        <dbReference type="Proteomes" id="UP000824366"/>
    </source>
</evidence>
<protein>
    <submittedName>
        <fullName evidence="2">Uncharacterized protein</fullName>
    </submittedName>
</protein>
<reference evidence="2 3" key="1">
    <citation type="journal article" date="2021" name="Microbiol. Spectr.">
        <title>A Single Bacterium Capable of Oxidation and Reduction of Iron at Circumneutral pH.</title>
        <authorList>
            <person name="Kato S."/>
            <person name="Ohkuma M."/>
        </authorList>
    </citation>
    <scope>NUCLEOTIDE SEQUENCE [LARGE SCALE GENOMIC DNA]</scope>
    <source>
        <strain evidence="2 3">MIZ03</strain>
    </source>
</reference>
<dbReference type="EMBL" id="AP024238">
    <property type="protein sequence ID" value="BCO29174.1"/>
    <property type="molecule type" value="Genomic_DNA"/>
</dbReference>
<keyword evidence="3" id="KW-1185">Reference proteome</keyword>